<dbReference type="InterPro" id="IPR032869">
    <property type="entry name" value="WHH_dom_containing"/>
</dbReference>
<dbReference type="Pfam" id="PF14414">
    <property type="entry name" value="WHH"/>
    <property type="match status" value="1"/>
</dbReference>
<organism evidence="2 3">
    <name type="scientific">Mesorhizobium robiniae</name>
    <dbReference type="NCBI Taxonomy" id="559315"/>
    <lineage>
        <taxon>Bacteria</taxon>
        <taxon>Pseudomonadati</taxon>
        <taxon>Pseudomonadota</taxon>
        <taxon>Alphaproteobacteria</taxon>
        <taxon>Hyphomicrobiales</taxon>
        <taxon>Phyllobacteriaceae</taxon>
        <taxon>Mesorhizobium</taxon>
    </lineage>
</organism>
<gene>
    <name evidence="2" type="ORF">ABID19_000662</name>
</gene>
<name>A0ABV2GH85_9HYPH</name>
<dbReference type="Proteomes" id="UP001549204">
    <property type="component" value="Unassembled WGS sequence"/>
</dbReference>
<accession>A0ABV2GH85</accession>
<keyword evidence="3" id="KW-1185">Reference proteome</keyword>
<dbReference type="RefSeq" id="WP_354487950.1">
    <property type="nucleotide sequence ID" value="NZ_JBEPMC010000001.1"/>
</dbReference>
<evidence type="ECO:0000313" key="2">
    <source>
        <dbReference type="EMBL" id="MET3577647.1"/>
    </source>
</evidence>
<evidence type="ECO:0000256" key="1">
    <source>
        <dbReference type="SAM" id="MobiDB-lite"/>
    </source>
</evidence>
<sequence>MATIPLQLAQRRLDTGNAVQYPQGSPVGAAMQGFGDELSAVAERHQQMKEQQEAFDAEFARRRFNGQIAQAEDEVAANAPADGTGLHESMYGQVDPRTGQAVKPGLFDKLFDDALPNMPESQRANFARQKEAMRGVGGLRMAQRQFQRRQDYEQAQVDTVLQTNAIAIGKANLDDIVTFEVARQDGIDLIDKMGLDPGIRQQKVKDWFTAAAKARFEALIAKNPQRALEMFGVGTPAESSGGDAASDTTQAAGSFVSDNSKASDGKGDRVGRQTPDERVAQAFRDDLSQPEQAALVRQAEAAKTAQQVEIRTNIGLAEQNAPDAIARTGAYSGKMPGRDAFRIAYGLDEGDKRFQDFDWRADVGRQVFGMRTMPNQAIHAALRDADSGPNGSQEDPARRDATAAAVGLVMNHRRADAGGYVSDVFPNVDAAWKAVIGGGLEDPDGYGKDAYDTAIAMSVAAQEHLGIDNPQPVPLSIIRDLSDNYDSPSMYRQDINAKVGALLAGTSGPIARPAVARQLADADLGWIMPVESGYKPMSTRSVLASQAKGLGKAAANAGIGAAELAAKVLTMAADGNSQATINSPDFTEAYYKPANRVENLMMHQGSDALSWSIPWSAVGRAAVAEKDILRAVEPTSDIAAKRAEVLGVIPAPTGQFYSVIHEMRLDPTLYPGSSRPVHVQAANESLLQTMEGEIAFAQDLLNQGLNLQRTPTELAPRAAPPGFSWHHADEPGVMQLVPRSQHDRGSIFQKTLHPNGRGGFSLWGKK</sequence>
<proteinExistence type="predicted"/>
<comment type="caution">
    <text evidence="2">The sequence shown here is derived from an EMBL/GenBank/DDBJ whole genome shotgun (WGS) entry which is preliminary data.</text>
</comment>
<feature type="compositionally biased region" description="Basic and acidic residues" evidence="1">
    <location>
        <begin position="261"/>
        <end position="275"/>
    </location>
</feature>
<dbReference type="EMBL" id="JBEPMC010000001">
    <property type="protein sequence ID" value="MET3577647.1"/>
    <property type="molecule type" value="Genomic_DNA"/>
</dbReference>
<feature type="compositionally biased region" description="Polar residues" evidence="1">
    <location>
        <begin position="246"/>
        <end position="260"/>
    </location>
</feature>
<evidence type="ECO:0000313" key="3">
    <source>
        <dbReference type="Proteomes" id="UP001549204"/>
    </source>
</evidence>
<feature type="region of interest" description="Disordered" evidence="1">
    <location>
        <begin position="233"/>
        <end position="275"/>
    </location>
</feature>
<reference evidence="2 3" key="1">
    <citation type="submission" date="2024-06" db="EMBL/GenBank/DDBJ databases">
        <title>Genomic Encyclopedia of Type Strains, Phase IV (KMG-IV): sequencing the most valuable type-strain genomes for metagenomic binning, comparative biology and taxonomic classification.</title>
        <authorList>
            <person name="Goeker M."/>
        </authorList>
    </citation>
    <scope>NUCLEOTIDE SEQUENCE [LARGE SCALE GENOMIC DNA]</scope>
    <source>
        <strain evidence="2 3">DSM 100022</strain>
    </source>
</reference>
<protein>
    <submittedName>
        <fullName evidence="2">Uncharacterized protein</fullName>
    </submittedName>
</protein>